<protein>
    <submittedName>
        <fullName evidence="2">Uncharacterized protein</fullName>
    </submittedName>
</protein>
<evidence type="ECO:0000313" key="2">
    <source>
        <dbReference type="EMBL" id="KYL05258.1"/>
    </source>
</evidence>
<dbReference type="AlphaFoldDB" id="A0A162J750"/>
<accession>A0A162J750</accession>
<feature type="transmembrane region" description="Helical" evidence="1">
    <location>
        <begin position="12"/>
        <end position="31"/>
    </location>
</feature>
<organism evidence="2 3">
    <name type="scientific">Fusobacterium necrophorum subsp. funduliforme</name>
    <dbReference type="NCBI Taxonomy" id="143387"/>
    <lineage>
        <taxon>Bacteria</taxon>
        <taxon>Fusobacteriati</taxon>
        <taxon>Fusobacteriota</taxon>
        <taxon>Fusobacteriia</taxon>
        <taxon>Fusobacteriales</taxon>
        <taxon>Fusobacteriaceae</taxon>
        <taxon>Fusobacterium</taxon>
    </lineage>
</organism>
<evidence type="ECO:0000313" key="3">
    <source>
        <dbReference type="Proteomes" id="UP000075816"/>
    </source>
</evidence>
<reference evidence="2 3" key="1">
    <citation type="submission" date="2016-03" db="EMBL/GenBank/DDBJ databases">
        <title>Comparative genomics of human isolates of Fusobacterium necrophorum.</title>
        <authorList>
            <person name="Jensen A."/>
            <person name="Bank S."/>
            <person name="Andersen P.S."/>
            <person name="Kristensen L.H."/>
            <person name="Prag J."/>
        </authorList>
    </citation>
    <scope>NUCLEOTIDE SEQUENCE [LARGE SCALE GENOMIC DNA]</scope>
    <source>
        <strain evidence="2 3">LS_1264</strain>
    </source>
</reference>
<gene>
    <name evidence="2" type="ORF">A2J07_00555</name>
</gene>
<name>A0A162J750_9FUSO</name>
<sequence>MEIYKRIYKSRKNIIAIVFHFTGPLLLLVKYDIRTNKFTFQHFYNYDVLLPLSKIHYQKISWLELFTLLYFSNINFILEGCRQHCISEIRKYRQSKIIKTRKKCFHIYQLKKARDMISKYM</sequence>
<comment type="caution">
    <text evidence="2">The sequence shown here is derived from an EMBL/GenBank/DDBJ whole genome shotgun (WGS) entry which is preliminary data.</text>
</comment>
<keyword evidence="1" id="KW-0812">Transmembrane</keyword>
<dbReference type="Proteomes" id="UP000075816">
    <property type="component" value="Unassembled WGS sequence"/>
</dbReference>
<keyword evidence="1" id="KW-1133">Transmembrane helix</keyword>
<dbReference type="RefSeq" id="WP_062680764.1">
    <property type="nucleotide sequence ID" value="NZ_LVEA01000001.1"/>
</dbReference>
<dbReference type="EMBL" id="LVEA01000001">
    <property type="protein sequence ID" value="KYL05258.1"/>
    <property type="molecule type" value="Genomic_DNA"/>
</dbReference>
<proteinExistence type="predicted"/>
<keyword evidence="1" id="KW-0472">Membrane</keyword>
<evidence type="ECO:0000256" key="1">
    <source>
        <dbReference type="SAM" id="Phobius"/>
    </source>
</evidence>